<feature type="signal peptide" evidence="1">
    <location>
        <begin position="1"/>
        <end position="29"/>
    </location>
</feature>
<proteinExistence type="predicted"/>
<protein>
    <recommendedName>
        <fullName evidence="4">Lipoprotein</fullName>
    </recommendedName>
</protein>
<dbReference type="EMBL" id="JAGTJJ010000047">
    <property type="protein sequence ID" value="MDC3987091.1"/>
    <property type="molecule type" value="Genomic_DNA"/>
</dbReference>
<evidence type="ECO:0000313" key="2">
    <source>
        <dbReference type="EMBL" id="MDC3987091.1"/>
    </source>
</evidence>
<keyword evidence="1" id="KW-0732">Signal</keyword>
<feature type="chain" id="PRO_5040837836" description="Lipoprotein" evidence="1">
    <location>
        <begin position="30"/>
        <end position="184"/>
    </location>
</feature>
<organism evidence="2 3">
    <name type="scientific">Polyangium jinanense</name>
    <dbReference type="NCBI Taxonomy" id="2829994"/>
    <lineage>
        <taxon>Bacteria</taxon>
        <taxon>Pseudomonadati</taxon>
        <taxon>Myxococcota</taxon>
        <taxon>Polyangia</taxon>
        <taxon>Polyangiales</taxon>
        <taxon>Polyangiaceae</taxon>
        <taxon>Polyangium</taxon>
    </lineage>
</organism>
<keyword evidence="3" id="KW-1185">Reference proteome</keyword>
<comment type="caution">
    <text evidence="2">The sequence shown here is derived from an EMBL/GenBank/DDBJ whole genome shotgun (WGS) entry which is preliminary data.</text>
</comment>
<evidence type="ECO:0000256" key="1">
    <source>
        <dbReference type="SAM" id="SignalP"/>
    </source>
</evidence>
<evidence type="ECO:0000313" key="3">
    <source>
        <dbReference type="Proteomes" id="UP001151081"/>
    </source>
</evidence>
<dbReference type="RefSeq" id="WP_272422306.1">
    <property type="nucleotide sequence ID" value="NZ_JAGTJJ010000047.1"/>
</dbReference>
<sequence length="184" mass="19477">MRNTHRARRAIGAGLALMGIFTLVGGCTAMDPAGGAGESDEGAIVEAEERITTGVYQCSMAGARRSSLIANEDGTCTRYSTHIAGASELYCMGGSCQSCWNVGRKLGCLSVRTARLRNYVTNTPRAYRCTLAGGTIVGALVVRPDATCSRIPSWVEDAKTDFCLDGVCPSCFSLGRDIDCLMDN</sequence>
<reference evidence="2 3" key="1">
    <citation type="submission" date="2021-04" db="EMBL/GenBank/DDBJ databases">
        <title>Genome analysis of Polyangium sp.</title>
        <authorList>
            <person name="Li Y."/>
            <person name="Wang J."/>
        </authorList>
    </citation>
    <scope>NUCLEOTIDE SEQUENCE [LARGE SCALE GENOMIC DNA]</scope>
    <source>
        <strain evidence="2 3">SDU14</strain>
    </source>
</reference>
<accession>A0A9X3XFL1</accession>
<name>A0A9X3XFL1_9BACT</name>
<gene>
    <name evidence="2" type="ORF">KEG57_41875</name>
</gene>
<dbReference type="Proteomes" id="UP001151081">
    <property type="component" value="Unassembled WGS sequence"/>
</dbReference>
<dbReference type="AlphaFoldDB" id="A0A9X3XFL1"/>
<evidence type="ECO:0008006" key="4">
    <source>
        <dbReference type="Google" id="ProtNLM"/>
    </source>
</evidence>
<dbReference type="PROSITE" id="PS51257">
    <property type="entry name" value="PROKAR_LIPOPROTEIN"/>
    <property type="match status" value="1"/>
</dbReference>